<sequence length="1436" mass="147187">MRTAYFILTMILATVFSVNAQVKIGDNPQNIDPNSVLELESSSRVLVISRMGDAQMNSLNPLHGAMVYNTDTQCVHYYDGTQWVNLCSEQNTTNVSLTLNDDELVLTDSDGNTVSVTLEGVGVQTFTADPVVNNQATVVITQTGDNFNFEVGSITGENVVDGSINGFLDIQFNSISSDQLAPNSVGQQELQDNTVADAEIDYDQVTLLDFTNDAGFITGAQIVSPEPGNSLTDNNGAFYDDGPLQTDIANNNNLITNHISNDGDLSDQNEIQDASEVEVNPIGNLGSNNVQTALEELQGDVDNLNAGGANTDEQDIFTNGNPGNIGIDNGSIINLNVNDADSNPNNELQTLSLAGNNLSLSNGGGTVPLPSGADGVISNITTAGNNLVVTGANGGFNGNVPLEALVDNAVSNNGFLTAEVDGSVTNEAITNAKLNGNILEITEGGNLLTADLSGLSGGGADGVITGVTLNGTDLIFSGTAPGFNGTVPLGGIDTTLDEIAVDAFVSNNGYLTSELDGDPTNEIEIPPGGSNGQVLATDGLGNYSWATVGGGGVDTNDFVNDGNLTGETLNLIGTGGGAGTTVDLSPFALDTDVAANTALINGHIAADNDTDDTNELQDAVAVPYDPTASGLAATNAQAAIDEIAAAGGANDFINAGNLNVESLELTGTGAAGATVDLSPFALDTDVAANTALINGHIAADNDTDDTNELQDAVAVPYDPTASGLAATNAQAAIDEIAAAGGANDFINAGNLNVESLELTGTGAAGATVDLSPFALDTDVAANTALINGHIAADNDTDDTNELQDAVAVPYDPTASGLAATNAQAAIDEIAAAGGANDFINAGNLNVESLELTGTGAAGATVDLSPFALDTDVAANTALINGHIAADNDTDDTNELQDAVAVPYDPTASGLAATNAQAAIDEIAAAGTGNNLSNTNLAQTETLRTYEVGSGESLVFTGLGNIGFGNGANPPLSKFHFAGEVRVEGINSADGTAANPAFRFVNDTGLDTGIYRPAADEIGFSVGGFEALRIDEPTTGNTNVIINQSLELGGVLLDADGDLGTNGQVLSATATGTTDWITPAGGTSTLNNGQIFIGDNSNNPVGQTIGGDATLANDGTLTIANNAITSAKILDGDVQNVDIATDAVTSANILDASILAADLSDMGATTTGQIIKWDNTAGQWTIGSDNDSGAINEIPGAVLFADPSGNAITSDFNNLFWDTSSQALGIGTNSPNPSYRLDVNGSTFSNTYVAGNGLLGDPAFGFGSSGTGMYRDGNDLAFSVAVSEIMRMTLGGQVGIGLTNPAENLHVAGRVRADGGFVSNITTITVPDYVFQHYFTGFSEIDPNYTFKSLADIENFLKKNHHLPGIKSAAQVKSEGVWNLSESNLQNLEKIEELFLHTIEQEKKIKALQAQNHELNSELKTLKKDMAEIKAMLKAKN</sequence>
<keyword evidence="4" id="KW-1185">Reference proteome</keyword>
<proteinExistence type="predicted"/>
<dbReference type="STRING" id="516051.VC82_2156"/>
<dbReference type="PATRIC" id="fig|516051.4.peg.2221"/>
<dbReference type="OrthoDB" id="9808953at2"/>
<keyword evidence="1" id="KW-0175">Coiled coil</keyword>
<gene>
    <name evidence="3" type="ORF">VC82_2156</name>
</gene>
<dbReference type="Proteomes" id="UP000032726">
    <property type="component" value="Chromosome"/>
</dbReference>
<evidence type="ECO:0000256" key="2">
    <source>
        <dbReference type="SAM" id="SignalP"/>
    </source>
</evidence>
<evidence type="ECO:0000313" key="4">
    <source>
        <dbReference type="Proteomes" id="UP000032726"/>
    </source>
</evidence>
<evidence type="ECO:0000313" key="3">
    <source>
        <dbReference type="EMBL" id="AKA35750.1"/>
    </source>
</evidence>
<dbReference type="KEGG" id="mlt:VC82_2156"/>
<dbReference type="RefSeq" id="WP_157518058.1">
    <property type="nucleotide sequence ID" value="NZ_CP011071.1"/>
</dbReference>
<dbReference type="HOGENOM" id="CLU_273092_0_0_10"/>
<protein>
    <submittedName>
        <fullName evidence="3">Uncharacterized protein</fullName>
    </submittedName>
</protein>
<organism evidence="3 4">
    <name type="scientific">Flagellimonas lutaonensis</name>
    <dbReference type="NCBI Taxonomy" id="516051"/>
    <lineage>
        <taxon>Bacteria</taxon>
        <taxon>Pseudomonadati</taxon>
        <taxon>Bacteroidota</taxon>
        <taxon>Flavobacteriia</taxon>
        <taxon>Flavobacteriales</taxon>
        <taxon>Flavobacteriaceae</taxon>
        <taxon>Flagellimonas</taxon>
    </lineage>
</organism>
<reference evidence="3 4" key="1">
    <citation type="submission" date="2015-03" db="EMBL/GenBank/DDBJ databases">
        <title>Complete genome sequence of Muricauda lutaonensis CC-HSB-11T, isolated from a coastal hot spring.</title>
        <authorList>
            <person name="Kim K.M."/>
        </authorList>
    </citation>
    <scope>NUCLEOTIDE SEQUENCE [LARGE SCALE GENOMIC DNA]</scope>
    <source>
        <strain evidence="3 4">CC-HSB-11</strain>
    </source>
</reference>
<feature type="signal peptide" evidence="2">
    <location>
        <begin position="1"/>
        <end position="20"/>
    </location>
</feature>
<keyword evidence="2" id="KW-0732">Signal</keyword>
<feature type="coiled-coil region" evidence="1">
    <location>
        <begin position="1397"/>
        <end position="1431"/>
    </location>
</feature>
<feature type="chain" id="PRO_5002299966" evidence="2">
    <location>
        <begin position="21"/>
        <end position="1436"/>
    </location>
</feature>
<evidence type="ECO:0000256" key="1">
    <source>
        <dbReference type="SAM" id="Coils"/>
    </source>
</evidence>
<name>A0A0D5YU44_9FLAO</name>
<dbReference type="EMBL" id="CP011071">
    <property type="protein sequence ID" value="AKA35750.1"/>
    <property type="molecule type" value="Genomic_DNA"/>
</dbReference>
<accession>A0A0D5YU44</accession>